<dbReference type="PANTHER" id="PTHR31744:SF220">
    <property type="entry name" value="LOW QUALITY PROTEIN: NAC DOMAIN-CONTAINING PROTEIN 90-LIKE"/>
    <property type="match status" value="1"/>
</dbReference>
<dbReference type="Proteomes" id="UP000233837">
    <property type="component" value="Unassembled WGS sequence"/>
</dbReference>
<protein>
    <submittedName>
        <fullName evidence="7">NAC domain-containing protein 90</fullName>
    </submittedName>
</protein>
<keyword evidence="2" id="KW-0238">DNA-binding</keyword>
<evidence type="ECO:0000256" key="4">
    <source>
        <dbReference type="ARBA" id="ARBA00023242"/>
    </source>
</evidence>
<dbReference type="InterPro" id="IPR036093">
    <property type="entry name" value="NAC_dom_sf"/>
</dbReference>
<dbReference type="EMBL" id="KZ502442">
    <property type="protein sequence ID" value="PKU78827.1"/>
    <property type="molecule type" value="Genomic_DNA"/>
</dbReference>
<accession>A0A2I0WT46</accession>
<evidence type="ECO:0000256" key="2">
    <source>
        <dbReference type="ARBA" id="ARBA00023125"/>
    </source>
</evidence>
<evidence type="ECO:0000256" key="5">
    <source>
        <dbReference type="SAM" id="MobiDB-lite"/>
    </source>
</evidence>
<evidence type="ECO:0000256" key="1">
    <source>
        <dbReference type="ARBA" id="ARBA00023015"/>
    </source>
</evidence>
<organism evidence="7 8">
    <name type="scientific">Dendrobium catenatum</name>
    <dbReference type="NCBI Taxonomy" id="906689"/>
    <lineage>
        <taxon>Eukaryota</taxon>
        <taxon>Viridiplantae</taxon>
        <taxon>Streptophyta</taxon>
        <taxon>Embryophyta</taxon>
        <taxon>Tracheophyta</taxon>
        <taxon>Spermatophyta</taxon>
        <taxon>Magnoliopsida</taxon>
        <taxon>Liliopsida</taxon>
        <taxon>Asparagales</taxon>
        <taxon>Orchidaceae</taxon>
        <taxon>Epidendroideae</taxon>
        <taxon>Malaxideae</taxon>
        <taxon>Dendrobiinae</taxon>
        <taxon>Dendrobium</taxon>
    </lineage>
</organism>
<feature type="domain" description="NAC" evidence="6">
    <location>
        <begin position="5"/>
        <end position="174"/>
    </location>
</feature>
<reference evidence="7 8" key="2">
    <citation type="journal article" date="2017" name="Nature">
        <title>The Apostasia genome and the evolution of orchids.</title>
        <authorList>
            <person name="Zhang G.Q."/>
            <person name="Liu K.W."/>
            <person name="Li Z."/>
            <person name="Lohaus R."/>
            <person name="Hsiao Y.Y."/>
            <person name="Niu S.C."/>
            <person name="Wang J.Y."/>
            <person name="Lin Y.C."/>
            <person name="Xu Q."/>
            <person name="Chen L.J."/>
            <person name="Yoshida K."/>
            <person name="Fujiwara S."/>
            <person name="Wang Z.W."/>
            <person name="Zhang Y.Q."/>
            <person name="Mitsuda N."/>
            <person name="Wang M."/>
            <person name="Liu G.H."/>
            <person name="Pecoraro L."/>
            <person name="Huang H.X."/>
            <person name="Xiao X.J."/>
            <person name="Lin M."/>
            <person name="Wu X.Y."/>
            <person name="Wu W.L."/>
            <person name="Chen Y.Y."/>
            <person name="Chang S.B."/>
            <person name="Sakamoto S."/>
            <person name="Ohme-Takagi M."/>
            <person name="Yagi M."/>
            <person name="Zeng S.J."/>
            <person name="Shen C.Y."/>
            <person name="Yeh C.M."/>
            <person name="Luo Y.B."/>
            <person name="Tsai W.C."/>
            <person name="Van de Peer Y."/>
            <person name="Liu Z.J."/>
        </authorList>
    </citation>
    <scope>NUCLEOTIDE SEQUENCE [LARGE SCALE GENOMIC DNA]</scope>
    <source>
        <tissue evidence="7">The whole plant</tissue>
    </source>
</reference>
<dbReference type="PANTHER" id="PTHR31744">
    <property type="entry name" value="PROTEIN CUP-SHAPED COTYLEDON 2-RELATED"/>
    <property type="match status" value="1"/>
</dbReference>
<dbReference type="GO" id="GO:0006355">
    <property type="term" value="P:regulation of DNA-templated transcription"/>
    <property type="evidence" value="ECO:0007669"/>
    <property type="project" value="InterPro"/>
</dbReference>
<dbReference type="SUPFAM" id="SSF101941">
    <property type="entry name" value="NAC domain"/>
    <property type="match status" value="1"/>
</dbReference>
<dbReference type="Pfam" id="PF02365">
    <property type="entry name" value="NAM"/>
    <property type="match status" value="1"/>
</dbReference>
<evidence type="ECO:0000313" key="8">
    <source>
        <dbReference type="Proteomes" id="UP000233837"/>
    </source>
</evidence>
<evidence type="ECO:0000256" key="3">
    <source>
        <dbReference type="ARBA" id="ARBA00023163"/>
    </source>
</evidence>
<keyword evidence="3" id="KW-0804">Transcription</keyword>
<keyword evidence="1" id="KW-0805">Transcription regulation</keyword>
<proteinExistence type="predicted"/>
<keyword evidence="8" id="KW-1185">Reference proteome</keyword>
<sequence length="214" mass="24026">MSSFQLPGFRFYPTEEELLSFYLHNKLNNLRSDMERVIPVADVFSHEPWQLPELSGEPCVQDKEQWFFFCPQQEREASGGRPSRTTTTGYWKATGSPIPIYSSTKHRLGMKKTMVFYNGRAPTGEKTKWKMNEYRLFDDHATTSTAAAAASAASVSGVTLKLRAEFSLCRLYTGSGSLRSFDRRPPATDDPASTSELRLPEGGATELGKKPRLV</sequence>
<name>A0A2I0WT46_9ASPA</name>
<keyword evidence="4" id="KW-0539">Nucleus</keyword>
<dbReference type="AlphaFoldDB" id="A0A2I0WT46"/>
<evidence type="ECO:0000313" key="7">
    <source>
        <dbReference type="EMBL" id="PKU78827.1"/>
    </source>
</evidence>
<dbReference type="InterPro" id="IPR003441">
    <property type="entry name" value="NAC-dom"/>
</dbReference>
<dbReference type="GO" id="GO:0003677">
    <property type="term" value="F:DNA binding"/>
    <property type="evidence" value="ECO:0007669"/>
    <property type="project" value="UniProtKB-KW"/>
</dbReference>
<evidence type="ECO:0000259" key="6">
    <source>
        <dbReference type="PROSITE" id="PS51005"/>
    </source>
</evidence>
<dbReference type="Gene3D" id="2.170.150.80">
    <property type="entry name" value="NAC domain"/>
    <property type="match status" value="1"/>
</dbReference>
<reference evidence="7 8" key="1">
    <citation type="journal article" date="2016" name="Sci. Rep.">
        <title>The Dendrobium catenatum Lindl. genome sequence provides insights into polysaccharide synthase, floral development and adaptive evolution.</title>
        <authorList>
            <person name="Zhang G.Q."/>
            <person name="Xu Q."/>
            <person name="Bian C."/>
            <person name="Tsai W.C."/>
            <person name="Yeh C.M."/>
            <person name="Liu K.W."/>
            <person name="Yoshida K."/>
            <person name="Zhang L.S."/>
            <person name="Chang S.B."/>
            <person name="Chen F."/>
            <person name="Shi Y."/>
            <person name="Su Y.Y."/>
            <person name="Zhang Y.Q."/>
            <person name="Chen L.J."/>
            <person name="Yin Y."/>
            <person name="Lin M."/>
            <person name="Huang H."/>
            <person name="Deng H."/>
            <person name="Wang Z.W."/>
            <person name="Zhu S.L."/>
            <person name="Zhao X."/>
            <person name="Deng C."/>
            <person name="Niu S.C."/>
            <person name="Huang J."/>
            <person name="Wang M."/>
            <person name="Liu G.H."/>
            <person name="Yang H.J."/>
            <person name="Xiao X.J."/>
            <person name="Hsiao Y.Y."/>
            <person name="Wu W.L."/>
            <person name="Chen Y.Y."/>
            <person name="Mitsuda N."/>
            <person name="Ohme-Takagi M."/>
            <person name="Luo Y.B."/>
            <person name="Van de Peer Y."/>
            <person name="Liu Z.J."/>
        </authorList>
    </citation>
    <scope>NUCLEOTIDE SEQUENCE [LARGE SCALE GENOMIC DNA]</scope>
    <source>
        <tissue evidence="7">The whole plant</tissue>
    </source>
</reference>
<feature type="region of interest" description="Disordered" evidence="5">
    <location>
        <begin position="180"/>
        <end position="214"/>
    </location>
</feature>
<gene>
    <name evidence="7" type="primary">NAC090</name>
    <name evidence="7" type="ORF">MA16_Dca000170</name>
</gene>
<dbReference type="PROSITE" id="PS51005">
    <property type="entry name" value="NAC"/>
    <property type="match status" value="1"/>
</dbReference>